<proteinExistence type="predicted"/>
<dbReference type="EMBL" id="JARJCW010000059">
    <property type="protein sequence ID" value="KAJ7201402.1"/>
    <property type="molecule type" value="Genomic_DNA"/>
</dbReference>
<comment type="caution">
    <text evidence="1">The sequence shown here is derived from an EMBL/GenBank/DDBJ whole genome shotgun (WGS) entry which is preliminary data.</text>
</comment>
<keyword evidence="2" id="KW-1185">Reference proteome</keyword>
<sequence>MSSEEQRCDDGIAPTGLRRPRLAPPILLEDLSRPSGTCSYVVPPWLRFDGFRYLSTRLPASLMSRACASCACLAVSVCCRDASCACCIVRRAPATTVCIRSSHHGPLARMWKPPQSRKVDELCTTVLALWDTPTCKSLGHRDLSTELVAVDDTPTPSSRPMS</sequence>
<dbReference type="AlphaFoldDB" id="A0AAD6V2N3"/>
<accession>A0AAD6V2N3</accession>
<organism evidence="1 2">
    <name type="scientific">Mycena pura</name>
    <dbReference type="NCBI Taxonomy" id="153505"/>
    <lineage>
        <taxon>Eukaryota</taxon>
        <taxon>Fungi</taxon>
        <taxon>Dikarya</taxon>
        <taxon>Basidiomycota</taxon>
        <taxon>Agaricomycotina</taxon>
        <taxon>Agaricomycetes</taxon>
        <taxon>Agaricomycetidae</taxon>
        <taxon>Agaricales</taxon>
        <taxon>Marasmiineae</taxon>
        <taxon>Mycenaceae</taxon>
        <taxon>Mycena</taxon>
    </lineage>
</organism>
<evidence type="ECO:0000313" key="1">
    <source>
        <dbReference type="EMBL" id="KAJ7201402.1"/>
    </source>
</evidence>
<reference evidence="1" key="1">
    <citation type="submission" date="2023-03" db="EMBL/GenBank/DDBJ databases">
        <title>Massive genome expansion in bonnet fungi (Mycena s.s.) driven by repeated elements and novel gene families across ecological guilds.</title>
        <authorList>
            <consortium name="Lawrence Berkeley National Laboratory"/>
            <person name="Harder C.B."/>
            <person name="Miyauchi S."/>
            <person name="Viragh M."/>
            <person name="Kuo A."/>
            <person name="Thoen E."/>
            <person name="Andreopoulos B."/>
            <person name="Lu D."/>
            <person name="Skrede I."/>
            <person name="Drula E."/>
            <person name="Henrissat B."/>
            <person name="Morin E."/>
            <person name="Kohler A."/>
            <person name="Barry K."/>
            <person name="LaButti K."/>
            <person name="Morin E."/>
            <person name="Salamov A."/>
            <person name="Lipzen A."/>
            <person name="Mereny Z."/>
            <person name="Hegedus B."/>
            <person name="Baldrian P."/>
            <person name="Stursova M."/>
            <person name="Weitz H."/>
            <person name="Taylor A."/>
            <person name="Grigoriev I.V."/>
            <person name="Nagy L.G."/>
            <person name="Martin F."/>
            <person name="Kauserud H."/>
        </authorList>
    </citation>
    <scope>NUCLEOTIDE SEQUENCE</scope>
    <source>
        <strain evidence="1">9144</strain>
    </source>
</reference>
<evidence type="ECO:0000313" key="2">
    <source>
        <dbReference type="Proteomes" id="UP001219525"/>
    </source>
</evidence>
<dbReference type="Proteomes" id="UP001219525">
    <property type="component" value="Unassembled WGS sequence"/>
</dbReference>
<gene>
    <name evidence="1" type="ORF">GGX14DRAFT_571529</name>
</gene>
<protein>
    <submittedName>
        <fullName evidence="1">Uncharacterized protein</fullName>
    </submittedName>
</protein>
<name>A0AAD6V2N3_9AGAR</name>